<name>A0ABU1TAQ3_9SPHI</name>
<evidence type="ECO:0000313" key="2">
    <source>
        <dbReference type="Proteomes" id="UP001247620"/>
    </source>
</evidence>
<gene>
    <name evidence="1" type="ORF">J2W55_002332</name>
</gene>
<comment type="caution">
    <text evidence="1">The sequence shown here is derived from an EMBL/GenBank/DDBJ whole genome shotgun (WGS) entry which is preliminary data.</text>
</comment>
<keyword evidence="2" id="KW-1185">Reference proteome</keyword>
<reference evidence="1 2" key="1">
    <citation type="submission" date="2023-07" db="EMBL/GenBank/DDBJ databases">
        <title>Sorghum-associated microbial communities from plants grown in Nebraska, USA.</title>
        <authorList>
            <person name="Schachtman D."/>
        </authorList>
    </citation>
    <scope>NUCLEOTIDE SEQUENCE [LARGE SCALE GENOMIC DNA]</scope>
    <source>
        <strain evidence="1 2">3262</strain>
    </source>
</reference>
<evidence type="ECO:0000313" key="1">
    <source>
        <dbReference type="EMBL" id="MDR6942490.1"/>
    </source>
</evidence>
<dbReference type="RefSeq" id="WP_310095756.1">
    <property type="nucleotide sequence ID" value="NZ_JAVDUU010000002.1"/>
</dbReference>
<evidence type="ECO:0008006" key="3">
    <source>
        <dbReference type="Google" id="ProtNLM"/>
    </source>
</evidence>
<sequence length="131" mass="15418">MKKLKFIGVAHLVNMCIASLLLNGCTNHSVQIKFNRTQWDDGDIEIYPYRDAMLNNLLKNYHLKGISYRQLTKLLGEPNRWENVNIDSPYYVINTHYVNDIDPVYTKTLTFFLNKDSVVADYKVKEWKKND</sequence>
<dbReference type="Proteomes" id="UP001247620">
    <property type="component" value="Unassembled WGS sequence"/>
</dbReference>
<organism evidence="1 2">
    <name type="scientific">Mucilaginibacter pocheonensis</name>
    <dbReference type="NCBI Taxonomy" id="398050"/>
    <lineage>
        <taxon>Bacteria</taxon>
        <taxon>Pseudomonadati</taxon>
        <taxon>Bacteroidota</taxon>
        <taxon>Sphingobacteriia</taxon>
        <taxon>Sphingobacteriales</taxon>
        <taxon>Sphingobacteriaceae</taxon>
        <taxon>Mucilaginibacter</taxon>
    </lineage>
</organism>
<accession>A0ABU1TAQ3</accession>
<protein>
    <recommendedName>
        <fullName evidence="3">Lipoprotein</fullName>
    </recommendedName>
</protein>
<dbReference type="EMBL" id="JAVDUU010000002">
    <property type="protein sequence ID" value="MDR6942490.1"/>
    <property type="molecule type" value="Genomic_DNA"/>
</dbReference>
<proteinExistence type="predicted"/>